<organism evidence="2 3">
    <name type="scientific">Candidatus Uhrbacteria bacterium CG_4_10_14_0_8_um_filter_58_22</name>
    <dbReference type="NCBI Taxonomy" id="1975029"/>
    <lineage>
        <taxon>Bacteria</taxon>
        <taxon>Candidatus Uhriibacteriota</taxon>
    </lineage>
</organism>
<dbReference type="Pfam" id="PF12647">
    <property type="entry name" value="RNHCP"/>
    <property type="match status" value="1"/>
</dbReference>
<reference evidence="3" key="1">
    <citation type="submission" date="2017-09" db="EMBL/GenBank/DDBJ databases">
        <title>Depth-based differentiation of microbial function through sediment-hosted aquifers and enrichment of novel symbionts in the deep terrestrial subsurface.</title>
        <authorList>
            <person name="Probst A.J."/>
            <person name="Ladd B."/>
            <person name="Jarett J.K."/>
            <person name="Geller-Mcgrath D.E."/>
            <person name="Sieber C.M.K."/>
            <person name="Emerson J.B."/>
            <person name="Anantharaman K."/>
            <person name="Thomas B.C."/>
            <person name="Malmstrom R."/>
            <person name="Stieglmeier M."/>
            <person name="Klingl A."/>
            <person name="Woyke T."/>
            <person name="Ryan C.M."/>
            <person name="Banfield J.F."/>
        </authorList>
    </citation>
    <scope>NUCLEOTIDE SEQUENCE [LARGE SCALE GENOMIC DNA]</scope>
</reference>
<dbReference type="EMBL" id="PFLC01000040">
    <property type="protein sequence ID" value="PIY62364.1"/>
    <property type="molecule type" value="Genomic_DNA"/>
</dbReference>
<dbReference type="Proteomes" id="UP000230973">
    <property type="component" value="Unassembled WGS sequence"/>
</dbReference>
<dbReference type="InterPro" id="IPR024439">
    <property type="entry name" value="RNHCP"/>
</dbReference>
<proteinExistence type="predicted"/>
<name>A0A2M7Q9F9_9BACT</name>
<evidence type="ECO:0000313" key="3">
    <source>
        <dbReference type="Proteomes" id="UP000230973"/>
    </source>
</evidence>
<evidence type="ECO:0000313" key="2">
    <source>
        <dbReference type="EMBL" id="PIY62364.1"/>
    </source>
</evidence>
<comment type="caution">
    <text evidence="2">The sequence shown here is derived from an EMBL/GenBank/DDBJ whole genome shotgun (WGS) entry which is preliminary data.</text>
</comment>
<accession>A0A2M7Q9F9</accession>
<dbReference type="AlphaFoldDB" id="A0A2M7Q9F9"/>
<feature type="domain" description="RNHCP" evidence="1">
    <location>
        <begin position="11"/>
        <end position="94"/>
    </location>
</feature>
<protein>
    <recommendedName>
        <fullName evidence="1">RNHCP domain-containing protein</fullName>
    </recommendedName>
</protein>
<evidence type="ECO:0000259" key="1">
    <source>
        <dbReference type="Pfam" id="PF12647"/>
    </source>
</evidence>
<gene>
    <name evidence="2" type="ORF">COY93_03030</name>
</gene>
<sequence length="101" mass="11191">MPTKKFQRTKEDFTCTRCGIFVQGNGYTNHCPSCLWSRHVDVNPGDRLADCGGLMEPVGLEIRNGGETTILHRCVSCGHERLNRTSPNDDPEAVIRLSTDG</sequence>